<gene>
    <name evidence="1" type="ORF">PFISCL1PPCAC_18291</name>
</gene>
<proteinExistence type="predicted"/>
<dbReference type="AlphaFoldDB" id="A0AAV5WAY8"/>
<comment type="caution">
    <text evidence="1">The sequence shown here is derived from an EMBL/GenBank/DDBJ whole genome shotgun (WGS) entry which is preliminary data.</text>
</comment>
<dbReference type="Proteomes" id="UP001432322">
    <property type="component" value="Unassembled WGS sequence"/>
</dbReference>
<dbReference type="Gene3D" id="3.40.50.11980">
    <property type="match status" value="1"/>
</dbReference>
<accession>A0AAV5WAY8</accession>
<organism evidence="1 2">
    <name type="scientific">Pristionchus fissidentatus</name>
    <dbReference type="NCBI Taxonomy" id="1538716"/>
    <lineage>
        <taxon>Eukaryota</taxon>
        <taxon>Metazoa</taxon>
        <taxon>Ecdysozoa</taxon>
        <taxon>Nematoda</taxon>
        <taxon>Chromadorea</taxon>
        <taxon>Rhabditida</taxon>
        <taxon>Rhabditina</taxon>
        <taxon>Diplogasteromorpha</taxon>
        <taxon>Diplogasteroidea</taxon>
        <taxon>Neodiplogasteridae</taxon>
        <taxon>Pristionchus</taxon>
    </lineage>
</organism>
<evidence type="ECO:0000313" key="2">
    <source>
        <dbReference type="Proteomes" id="UP001432322"/>
    </source>
</evidence>
<feature type="non-terminal residue" evidence="1">
    <location>
        <position position="1"/>
    </location>
</feature>
<protein>
    <submittedName>
        <fullName evidence="1">Uncharacterized protein</fullName>
    </submittedName>
</protein>
<evidence type="ECO:0000313" key="1">
    <source>
        <dbReference type="EMBL" id="GMT26994.1"/>
    </source>
</evidence>
<reference evidence="1" key="1">
    <citation type="submission" date="2023-10" db="EMBL/GenBank/DDBJ databases">
        <title>Genome assembly of Pristionchus species.</title>
        <authorList>
            <person name="Yoshida K."/>
            <person name="Sommer R.J."/>
        </authorList>
    </citation>
    <scope>NUCLEOTIDE SEQUENCE</scope>
    <source>
        <strain evidence="1">RS5133</strain>
    </source>
</reference>
<dbReference type="EMBL" id="BTSY01000005">
    <property type="protein sequence ID" value="GMT26994.1"/>
    <property type="molecule type" value="Genomic_DNA"/>
</dbReference>
<sequence>DAEASRPLSIGRRRMQAIAICCRTRSGFNSCCSCKSAAAARCWMPIAAATAAADVLQQQQTWLDEKVISADSERRKKKKGEENRLLDIFLEFVEYQVVNHGEGTHEDLRLLRKCLHEWPANDGSLIVVDMANAPRKKLHEMLPSVHTLVGVCGEIIKEKTKKKKRPIWRRLERLAVARQCTYGGMDDRLGMAMAISRNAYLLTNDHIEDHMEKFTAFLKFRGYDPIWGHKLARFLREKTIRCVNGRRLLWPQSSRSQIE</sequence>
<name>A0AAV5WAY8_9BILA</name>
<keyword evidence="2" id="KW-1185">Reference proteome</keyword>